<evidence type="ECO:0000313" key="2">
    <source>
        <dbReference type="Proteomes" id="UP000217446"/>
    </source>
</evidence>
<sequence length="112" mass="12381">MRSQPDDVVAVQLLAILNDADAPEGDQLDAAMDLEDHSGAWFEQEIFKILRREQFASVLAQHCAESLAGIWAREGRIDRDFFPELRRTALDEVLGILGARAPHLIPAGTGED</sequence>
<evidence type="ECO:0000313" key="1">
    <source>
        <dbReference type="EMBL" id="GAX57102.1"/>
    </source>
</evidence>
<dbReference type="RefSeq" id="WP_067380328.1">
    <property type="nucleotide sequence ID" value="NZ_BDQI01000032.1"/>
</dbReference>
<gene>
    <name evidence="1" type="ORF">SO3561_08672</name>
</gene>
<reference evidence="2" key="1">
    <citation type="submission" date="2017-05" db="EMBL/GenBank/DDBJ databases">
        <title>Streptomyces olivochromogenes NBRC 3561 whole genome shotgun sequence.</title>
        <authorList>
            <person name="Dohra H."/>
            <person name="Kodani S."/>
        </authorList>
    </citation>
    <scope>NUCLEOTIDE SEQUENCE [LARGE SCALE GENOMIC DNA]</scope>
    <source>
        <strain evidence="2">NBRC 3561</strain>
    </source>
</reference>
<dbReference type="AlphaFoldDB" id="A0A250VSU9"/>
<name>A0A250VSU9_STROL</name>
<dbReference type="Proteomes" id="UP000217446">
    <property type="component" value="Unassembled WGS sequence"/>
</dbReference>
<accession>A0A250VSU9</accession>
<proteinExistence type="predicted"/>
<organism evidence="1 2">
    <name type="scientific">Streptomyces olivochromogenes</name>
    <dbReference type="NCBI Taxonomy" id="1963"/>
    <lineage>
        <taxon>Bacteria</taxon>
        <taxon>Bacillati</taxon>
        <taxon>Actinomycetota</taxon>
        <taxon>Actinomycetes</taxon>
        <taxon>Kitasatosporales</taxon>
        <taxon>Streptomycetaceae</taxon>
        <taxon>Streptomyces</taxon>
    </lineage>
</organism>
<dbReference type="EMBL" id="BDQI01000032">
    <property type="protein sequence ID" value="GAX57102.1"/>
    <property type="molecule type" value="Genomic_DNA"/>
</dbReference>
<comment type="caution">
    <text evidence="1">The sequence shown here is derived from an EMBL/GenBank/DDBJ whole genome shotgun (WGS) entry which is preliminary data.</text>
</comment>
<protein>
    <submittedName>
        <fullName evidence="1">Uncharacterized protein</fullName>
    </submittedName>
</protein>
<keyword evidence="2" id="KW-1185">Reference proteome</keyword>